<feature type="transmembrane region" description="Helical" evidence="1">
    <location>
        <begin position="16"/>
        <end position="35"/>
    </location>
</feature>
<keyword evidence="1" id="KW-0812">Transmembrane</keyword>
<keyword evidence="1" id="KW-1133">Transmembrane helix</keyword>
<sequence>MRKIRRNYRRRGPLPLRYVLIITFVAFIFMTYQSLNIINKHIEPSLIKIAETKAREFASQAVNKAISQNVVENIDVNELIIVHNNSDEVGYSFNPKVYTQVITDITTRIQRYLNLLEAGNIEELEAFKEFNAGDSKKHQGLIYEIPIGMATNNSLFSNLGPKVPVRFEIIGDVTANIETKIRETGINNTYLEIYAKTHVQMSVIIPLIEKEINVTNSVMIGDLFLPGKVPQYYNGGGKGNDVNPIVIPDGER</sequence>
<dbReference type="NCBIfam" id="TIGR02832">
    <property type="entry name" value="spo_yunB"/>
    <property type="match status" value="1"/>
</dbReference>
<dbReference type="EMBL" id="QNQT01000007">
    <property type="protein sequence ID" value="RDU35982.1"/>
    <property type="molecule type" value="Genomic_DNA"/>
</dbReference>
<dbReference type="Pfam" id="PF09560">
    <property type="entry name" value="Spore_YunB"/>
    <property type="match status" value="1"/>
</dbReference>
<name>A0A3D8GNW7_9BACI</name>
<dbReference type="InterPro" id="IPR014197">
    <property type="entry name" value="Sporulation_prot_YunB"/>
</dbReference>
<evidence type="ECO:0000313" key="2">
    <source>
        <dbReference type="EMBL" id="RDU35982.1"/>
    </source>
</evidence>
<comment type="caution">
    <text evidence="2">The sequence shown here is derived from an EMBL/GenBank/DDBJ whole genome shotgun (WGS) entry which is preliminary data.</text>
</comment>
<proteinExistence type="predicted"/>
<dbReference type="PIRSF" id="PIRSF021383">
    <property type="entry name" value="YunB"/>
    <property type="match status" value="1"/>
</dbReference>
<evidence type="ECO:0000313" key="3">
    <source>
        <dbReference type="Proteomes" id="UP000257144"/>
    </source>
</evidence>
<keyword evidence="3" id="KW-1185">Reference proteome</keyword>
<dbReference type="AlphaFoldDB" id="A0A3D8GNW7"/>
<evidence type="ECO:0000256" key="1">
    <source>
        <dbReference type="SAM" id="Phobius"/>
    </source>
</evidence>
<organism evidence="2 3">
    <name type="scientific">Neobacillus piezotolerans</name>
    <dbReference type="NCBI Taxonomy" id="2259171"/>
    <lineage>
        <taxon>Bacteria</taxon>
        <taxon>Bacillati</taxon>
        <taxon>Bacillota</taxon>
        <taxon>Bacilli</taxon>
        <taxon>Bacillales</taxon>
        <taxon>Bacillaceae</taxon>
        <taxon>Neobacillus</taxon>
    </lineage>
</organism>
<reference evidence="2 3" key="1">
    <citation type="submission" date="2018-07" db="EMBL/GenBank/DDBJ databases">
        <title>Bacillus sp. YLB-04 draft genome sequence.</title>
        <authorList>
            <person name="Yu L."/>
            <person name="Tang X."/>
        </authorList>
    </citation>
    <scope>NUCLEOTIDE SEQUENCE [LARGE SCALE GENOMIC DNA]</scope>
    <source>
        <strain evidence="2 3">YLB-04</strain>
    </source>
</reference>
<protein>
    <submittedName>
        <fullName evidence="2">Sporulation protein YunB</fullName>
    </submittedName>
</protein>
<accession>A0A3D8GNW7</accession>
<keyword evidence="1" id="KW-0472">Membrane</keyword>
<dbReference type="Proteomes" id="UP000257144">
    <property type="component" value="Unassembled WGS sequence"/>
</dbReference>
<gene>
    <name evidence="2" type="primary">yunB</name>
    <name evidence="2" type="ORF">DRW41_15420</name>
</gene>